<dbReference type="GO" id="GO:0005509">
    <property type="term" value="F:calcium ion binding"/>
    <property type="evidence" value="ECO:0007669"/>
    <property type="project" value="InterPro"/>
</dbReference>
<dbReference type="PANTHER" id="PTHR45942">
    <property type="entry name" value="PROTEIN PHOSPATASE 3 REGULATORY SUBUNIT B ALPHA ISOFORM TYPE 1"/>
    <property type="match status" value="1"/>
</dbReference>
<evidence type="ECO:0000256" key="7">
    <source>
        <dbReference type="ARBA" id="ARBA00023832"/>
    </source>
</evidence>
<dbReference type="AlphaFoldDB" id="A0A2T0FD91"/>
<comment type="subunit">
    <text evidence="6">Composed of a catalytic subunit (A) and a regulatory subunit (B).</text>
</comment>
<feature type="domain" description="EF-hand" evidence="10">
    <location>
        <begin position="85"/>
        <end position="120"/>
    </location>
</feature>
<dbReference type="OrthoDB" id="191686at2759"/>
<evidence type="ECO:0000256" key="4">
    <source>
        <dbReference type="ARBA" id="ARBA00023754"/>
    </source>
</evidence>
<evidence type="ECO:0000256" key="1">
    <source>
        <dbReference type="ARBA" id="ARBA00022723"/>
    </source>
</evidence>
<comment type="similarity">
    <text evidence="5">Belongs to the calcineurin regulatory subunit family.</text>
</comment>
<dbReference type="Pfam" id="PF13499">
    <property type="entry name" value="EF-hand_7"/>
    <property type="match status" value="2"/>
</dbReference>
<dbReference type="SMART" id="SM00054">
    <property type="entry name" value="EFh"/>
    <property type="match status" value="4"/>
</dbReference>
<dbReference type="PRINTS" id="PR00450">
    <property type="entry name" value="RECOVERIN"/>
</dbReference>
<dbReference type="PROSITE" id="PS50222">
    <property type="entry name" value="EF_HAND_2"/>
    <property type="match status" value="4"/>
</dbReference>
<organism evidence="11 12">
    <name type="scientific">Wickerhamiella sorbophila</name>
    <dbReference type="NCBI Taxonomy" id="45607"/>
    <lineage>
        <taxon>Eukaryota</taxon>
        <taxon>Fungi</taxon>
        <taxon>Dikarya</taxon>
        <taxon>Ascomycota</taxon>
        <taxon>Saccharomycotina</taxon>
        <taxon>Dipodascomycetes</taxon>
        <taxon>Dipodascales</taxon>
        <taxon>Trichomonascaceae</taxon>
        <taxon>Wickerhamiella</taxon>
    </lineage>
</organism>
<accession>A0A2T0FD91</accession>
<feature type="domain" description="EF-hand" evidence="10">
    <location>
        <begin position="48"/>
        <end position="83"/>
    </location>
</feature>
<dbReference type="SUPFAM" id="SSF47473">
    <property type="entry name" value="EF-hand"/>
    <property type="match status" value="1"/>
</dbReference>
<proteinExistence type="inferred from homology"/>
<evidence type="ECO:0000313" key="12">
    <source>
        <dbReference type="Proteomes" id="UP000238350"/>
    </source>
</evidence>
<evidence type="ECO:0000259" key="10">
    <source>
        <dbReference type="PROSITE" id="PS50222"/>
    </source>
</evidence>
<gene>
    <name evidence="11" type="ORF">B9G98_00586</name>
</gene>
<evidence type="ECO:0000256" key="6">
    <source>
        <dbReference type="ARBA" id="ARBA00023792"/>
    </source>
</evidence>
<dbReference type="EMBL" id="NDIQ01000001">
    <property type="protein sequence ID" value="PRT52966.1"/>
    <property type="molecule type" value="Genomic_DNA"/>
</dbReference>
<evidence type="ECO:0000256" key="9">
    <source>
        <dbReference type="ARBA" id="ARBA00032848"/>
    </source>
</evidence>
<comment type="function">
    <text evidence="4">Regulatory subunit of calcineurin, a calcium-dependent, calmodulin stimulated protein phosphatase. Confers calcium sensitivity.</text>
</comment>
<keyword evidence="2" id="KW-0677">Repeat</keyword>
<dbReference type="RefSeq" id="XP_024662912.1">
    <property type="nucleotide sequence ID" value="XM_024807144.1"/>
</dbReference>
<dbReference type="Proteomes" id="UP000238350">
    <property type="component" value="Unassembled WGS sequence"/>
</dbReference>
<evidence type="ECO:0000313" key="11">
    <source>
        <dbReference type="EMBL" id="PRT52966.1"/>
    </source>
</evidence>
<comment type="caution">
    <text evidence="11">The sequence shown here is derived from an EMBL/GenBank/DDBJ whole genome shotgun (WGS) entry which is preliminary data.</text>
</comment>
<keyword evidence="3" id="KW-0106">Calcium</keyword>
<evidence type="ECO:0000256" key="2">
    <source>
        <dbReference type="ARBA" id="ARBA00022737"/>
    </source>
</evidence>
<dbReference type="STRING" id="45607.A0A2T0FD91"/>
<dbReference type="FunFam" id="1.10.238.10:FF:000003">
    <property type="entry name" value="Calmodulin A"/>
    <property type="match status" value="1"/>
</dbReference>
<feature type="domain" description="EF-hand" evidence="10">
    <location>
        <begin position="126"/>
        <end position="161"/>
    </location>
</feature>
<dbReference type="InterPro" id="IPR002048">
    <property type="entry name" value="EF_hand_dom"/>
</dbReference>
<reference evidence="11 12" key="1">
    <citation type="submission" date="2017-04" db="EMBL/GenBank/DDBJ databases">
        <title>Genome sequencing of [Candida] sorbophila.</title>
        <authorList>
            <person name="Ahn J.O."/>
        </authorList>
    </citation>
    <scope>NUCLEOTIDE SEQUENCE [LARGE SCALE GENOMIC DNA]</scope>
    <source>
        <strain evidence="11 12">DS02</strain>
    </source>
</reference>
<keyword evidence="12" id="KW-1185">Reference proteome</keyword>
<protein>
    <recommendedName>
        <fullName evidence="7">Calcineurin subunit B</fullName>
    </recommendedName>
    <alternativeName>
        <fullName evidence="8">Calcineurin regulatory subunit</fullName>
    </alternativeName>
    <alternativeName>
        <fullName evidence="9">Protein phosphatase 2B regulatory subunit</fullName>
    </alternativeName>
</protein>
<feature type="domain" description="EF-hand" evidence="10">
    <location>
        <begin position="16"/>
        <end position="44"/>
    </location>
</feature>
<evidence type="ECO:0000256" key="8">
    <source>
        <dbReference type="ARBA" id="ARBA00031295"/>
    </source>
</evidence>
<keyword evidence="1" id="KW-0479">Metal-binding</keyword>
<dbReference type="InterPro" id="IPR018247">
    <property type="entry name" value="EF_Hand_1_Ca_BS"/>
</dbReference>
<dbReference type="InterPro" id="IPR011992">
    <property type="entry name" value="EF-hand-dom_pair"/>
</dbReference>
<dbReference type="GeneID" id="36514335"/>
<name>A0A2T0FD91_9ASCO</name>
<dbReference type="PROSITE" id="PS00018">
    <property type="entry name" value="EF_HAND_1"/>
    <property type="match status" value="3"/>
</dbReference>
<sequence length="169" mass="18592">MSTFNSLAGSTNFTKEELQRLMARFIKLDKDSSGTIEKEEFLAIPAIQSNPLAQRLMEVFDVDGDGHVDFGEFITGLSVFSSRGNREEKLKFAFNVYDIDGDGKLSNGELFIVLKAMVGNNLQEAQLQQIVDKTILEADEDGDGCLSFAEFMKVIDSSALAASLTLDSF</sequence>
<evidence type="ECO:0000256" key="5">
    <source>
        <dbReference type="ARBA" id="ARBA00023774"/>
    </source>
</evidence>
<evidence type="ECO:0000256" key="3">
    <source>
        <dbReference type="ARBA" id="ARBA00022837"/>
    </source>
</evidence>
<dbReference type="Gene3D" id="1.10.238.10">
    <property type="entry name" value="EF-hand"/>
    <property type="match status" value="1"/>
</dbReference>